<dbReference type="GO" id="GO:0000824">
    <property type="term" value="F:inositol-1,4,5,6-tetrakisphosphate 3-kinase activity"/>
    <property type="evidence" value="ECO:0007669"/>
    <property type="project" value="EnsemblFungi"/>
</dbReference>
<keyword evidence="6" id="KW-1185">Reference proteome</keyword>
<dbReference type="KEGG" id="tpf:TPHA_0C02470"/>
<proteinExistence type="inferred from homology"/>
<protein>
    <recommendedName>
        <fullName evidence="4">Kinase</fullName>
        <ecNumber evidence="4">2.7.-.-</ecNumber>
    </recommendedName>
</protein>
<evidence type="ECO:0000313" key="5">
    <source>
        <dbReference type="EMBL" id="CCE62400.1"/>
    </source>
</evidence>
<dbReference type="GO" id="GO:0000827">
    <property type="term" value="F:inositol-1,3,4,5,6-pentakisphosphate kinase activity"/>
    <property type="evidence" value="ECO:0007669"/>
    <property type="project" value="EnsemblFungi"/>
</dbReference>
<dbReference type="GO" id="GO:0000122">
    <property type="term" value="P:negative regulation of transcription by RNA polymerase II"/>
    <property type="evidence" value="ECO:0007669"/>
    <property type="project" value="EnsemblFungi"/>
</dbReference>
<organism evidence="5 6">
    <name type="scientific">Tetrapisispora phaffii (strain ATCC 24235 / CBS 4417 / NBRC 1672 / NRRL Y-8282 / UCD 70-5)</name>
    <name type="common">Yeast</name>
    <name type="synonym">Fabospora phaffii</name>
    <dbReference type="NCBI Taxonomy" id="1071381"/>
    <lineage>
        <taxon>Eukaryota</taxon>
        <taxon>Fungi</taxon>
        <taxon>Dikarya</taxon>
        <taxon>Ascomycota</taxon>
        <taxon>Saccharomycotina</taxon>
        <taxon>Saccharomycetes</taxon>
        <taxon>Saccharomycetales</taxon>
        <taxon>Saccharomycetaceae</taxon>
        <taxon>Tetrapisispora</taxon>
    </lineage>
</organism>
<dbReference type="GO" id="GO:0030674">
    <property type="term" value="F:protein-macromolecule adaptor activity"/>
    <property type="evidence" value="ECO:0007669"/>
    <property type="project" value="EnsemblFungi"/>
</dbReference>
<dbReference type="Pfam" id="PF03770">
    <property type="entry name" value="IPK"/>
    <property type="match status" value="1"/>
</dbReference>
<dbReference type="eggNOG" id="KOG1620">
    <property type="taxonomic scope" value="Eukaryota"/>
</dbReference>
<dbReference type="GO" id="GO:0000823">
    <property type="term" value="F:inositol-1,4,5-trisphosphate 6-kinase activity"/>
    <property type="evidence" value="ECO:0007669"/>
    <property type="project" value="EnsemblFungi"/>
</dbReference>
<gene>
    <name evidence="5" type="primary">TPHA0C02470</name>
    <name evidence="5" type="ordered locus">TPHA_0C02470</name>
</gene>
<dbReference type="Proteomes" id="UP000005666">
    <property type="component" value="Chromosome 3"/>
</dbReference>
<sequence>MDSQYVKLKHQAAGHAGTLSDKDGILVFKPTVKQEIDFLKESQDRYYKDTITESTDQDSTEVLLGAWMPRYLGIIEEGDKKSSIDGSISSVYSIQRTKNEQPIVDSLVDFDTDEGNSSANDNVTMKDNNEKPFIVLENLLHGYSKPNIMDIKLGKILYDENASPEKKIRLQEVSDSTTSGSMGFRICGMKLQKNHLISTVSKDHFELDIIEHDGENIEYVFLNKLYGRTRTPENIQEAFELYFTNNDLTEKRKKQLITMFWQRLQLFYNTLLDEEIRLISSSLLFVYEGDPEHWDYNQDEDLLLKPDFIDKEVDSDDDDNGTVEKERKYSDVLSSMSLIDFAHSKFVPGEGYDVNIIEGVEALLKIFEEMLRQH</sequence>
<dbReference type="GO" id="GO:0016303">
    <property type="term" value="F:1-phosphatidylinositol-3-kinase activity"/>
    <property type="evidence" value="ECO:0007669"/>
    <property type="project" value="EnsemblFungi"/>
</dbReference>
<dbReference type="Gene3D" id="3.30.470.160">
    <property type="entry name" value="Inositol polyphosphate kinase"/>
    <property type="match status" value="1"/>
</dbReference>
<name>G8BRM4_TETPH</name>
<dbReference type="InterPro" id="IPR038286">
    <property type="entry name" value="IPK_sf"/>
</dbReference>
<evidence type="ECO:0000256" key="1">
    <source>
        <dbReference type="ARBA" id="ARBA00007374"/>
    </source>
</evidence>
<evidence type="ECO:0000256" key="2">
    <source>
        <dbReference type="ARBA" id="ARBA00022679"/>
    </source>
</evidence>
<dbReference type="AlphaFoldDB" id="G8BRM4"/>
<evidence type="ECO:0000256" key="4">
    <source>
        <dbReference type="RuleBase" id="RU363090"/>
    </source>
</evidence>
<dbReference type="GeneID" id="11533778"/>
<dbReference type="OrthoDB" id="338650at2759"/>
<dbReference type="GO" id="GO:0005634">
    <property type="term" value="C:nucleus"/>
    <property type="evidence" value="ECO:0007669"/>
    <property type="project" value="EnsemblFungi"/>
</dbReference>
<dbReference type="OMA" id="FRICGMK"/>
<dbReference type="GO" id="GO:0005737">
    <property type="term" value="C:cytoplasm"/>
    <property type="evidence" value="ECO:0007669"/>
    <property type="project" value="TreeGrafter"/>
</dbReference>
<dbReference type="GO" id="GO:0045944">
    <property type="term" value="P:positive regulation of transcription by RNA polymerase II"/>
    <property type="evidence" value="ECO:0007669"/>
    <property type="project" value="EnsemblFungi"/>
</dbReference>
<dbReference type="SUPFAM" id="SSF56104">
    <property type="entry name" value="SAICAR synthase-like"/>
    <property type="match status" value="1"/>
</dbReference>
<evidence type="ECO:0000256" key="3">
    <source>
        <dbReference type="ARBA" id="ARBA00022777"/>
    </source>
</evidence>
<dbReference type="PANTHER" id="PTHR12400:SF103">
    <property type="entry name" value="INOSITOL POLYPHOSPHATE MULTIKINASE"/>
    <property type="match status" value="1"/>
</dbReference>
<dbReference type="EMBL" id="HE612858">
    <property type="protein sequence ID" value="CCE62400.1"/>
    <property type="molecule type" value="Genomic_DNA"/>
</dbReference>
<dbReference type="GO" id="GO:0008440">
    <property type="term" value="F:inositol-1,4,5-trisphosphate 3-kinase activity"/>
    <property type="evidence" value="ECO:0007669"/>
    <property type="project" value="EnsemblFungi"/>
</dbReference>
<evidence type="ECO:0000313" key="6">
    <source>
        <dbReference type="Proteomes" id="UP000005666"/>
    </source>
</evidence>
<comment type="similarity">
    <text evidence="1 4">Belongs to the inositol phosphokinase (IPK) family.</text>
</comment>
<dbReference type="STRING" id="1071381.G8BRM4"/>
<dbReference type="GO" id="GO:0000825">
    <property type="term" value="F:inositol-1,3,4,5-tetrakisphosphate 6-kinase activity"/>
    <property type="evidence" value="ECO:0007669"/>
    <property type="project" value="EnsemblFungi"/>
</dbReference>
<dbReference type="InterPro" id="IPR005522">
    <property type="entry name" value="IPK"/>
</dbReference>
<dbReference type="HOGENOM" id="CLU_042569_3_0_1"/>
<dbReference type="GO" id="GO:0016236">
    <property type="term" value="P:macroautophagy"/>
    <property type="evidence" value="ECO:0007669"/>
    <property type="project" value="EnsemblFungi"/>
</dbReference>
<dbReference type="RefSeq" id="XP_003684834.1">
    <property type="nucleotide sequence ID" value="XM_003684786.1"/>
</dbReference>
<accession>G8BRM4</accession>
<dbReference type="GO" id="GO:0050821">
    <property type="term" value="P:protein stabilization"/>
    <property type="evidence" value="ECO:0007669"/>
    <property type="project" value="EnsemblFungi"/>
</dbReference>
<dbReference type="PANTHER" id="PTHR12400">
    <property type="entry name" value="INOSITOL POLYPHOSPHATE KINASE"/>
    <property type="match status" value="1"/>
</dbReference>
<dbReference type="GO" id="GO:0032958">
    <property type="term" value="P:inositol phosphate biosynthetic process"/>
    <property type="evidence" value="ECO:0007669"/>
    <property type="project" value="EnsemblFungi"/>
</dbReference>
<reference evidence="5 6" key="1">
    <citation type="journal article" date="2011" name="Proc. Natl. Acad. Sci. U.S.A.">
        <title>Evolutionary erosion of yeast sex chromosomes by mating-type switching accidents.</title>
        <authorList>
            <person name="Gordon J.L."/>
            <person name="Armisen D."/>
            <person name="Proux-Wera E."/>
            <person name="Oheigeartaigh S.S."/>
            <person name="Byrne K.P."/>
            <person name="Wolfe K.H."/>
        </authorList>
    </citation>
    <scope>NUCLEOTIDE SEQUENCE [LARGE SCALE GENOMIC DNA]</scope>
    <source>
        <strain evidence="6">ATCC 24235 / CBS 4417 / NBRC 1672 / NRRL Y-8282 / UCD 70-5</strain>
    </source>
</reference>
<keyword evidence="3 4" id="KW-0418">Kinase</keyword>
<dbReference type="EC" id="2.7.-.-" evidence="4"/>
<dbReference type="GO" id="GO:0000821">
    <property type="term" value="P:regulation of arginine metabolic process"/>
    <property type="evidence" value="ECO:0007669"/>
    <property type="project" value="EnsemblFungi"/>
</dbReference>
<keyword evidence="2 4" id="KW-0808">Transferase</keyword>